<keyword evidence="1" id="KW-0472">Membrane</keyword>
<evidence type="ECO:0000256" key="1">
    <source>
        <dbReference type="SAM" id="Phobius"/>
    </source>
</evidence>
<dbReference type="RefSeq" id="WP_238807091.1">
    <property type="nucleotide sequence ID" value="NZ_CAKLPY010000002.1"/>
</dbReference>
<keyword evidence="1" id="KW-0812">Transmembrane</keyword>
<name>A0ABN8EU04_9BACT</name>
<protein>
    <recommendedName>
        <fullName evidence="4">Lipoprotein</fullName>
    </recommendedName>
</protein>
<feature type="transmembrane region" description="Helical" evidence="1">
    <location>
        <begin position="6"/>
        <end position="24"/>
    </location>
</feature>
<keyword evidence="3" id="KW-1185">Reference proteome</keyword>
<reference evidence="2" key="1">
    <citation type="submission" date="2021-12" db="EMBL/GenBank/DDBJ databases">
        <authorList>
            <person name="Rodrigo-Torres L."/>
            <person name="Arahal R. D."/>
            <person name="Lucena T."/>
        </authorList>
    </citation>
    <scope>NUCLEOTIDE SEQUENCE</scope>
    <source>
        <strain evidence="2">CECT 8858</strain>
    </source>
</reference>
<dbReference type="EMBL" id="CAKLPY010000002">
    <property type="protein sequence ID" value="CAH0996535.1"/>
    <property type="molecule type" value="Genomic_DNA"/>
</dbReference>
<evidence type="ECO:0000313" key="3">
    <source>
        <dbReference type="Proteomes" id="UP000837932"/>
    </source>
</evidence>
<dbReference type="Proteomes" id="UP000837932">
    <property type="component" value="Unassembled WGS sequence"/>
</dbReference>
<gene>
    <name evidence="2" type="ORF">EMA8858_02667</name>
</gene>
<organism evidence="2 3">
    <name type="scientific">Emticicia aquatica</name>
    <dbReference type="NCBI Taxonomy" id="1681835"/>
    <lineage>
        <taxon>Bacteria</taxon>
        <taxon>Pseudomonadati</taxon>
        <taxon>Bacteroidota</taxon>
        <taxon>Cytophagia</taxon>
        <taxon>Cytophagales</taxon>
        <taxon>Leadbetterellaceae</taxon>
        <taxon>Emticicia</taxon>
    </lineage>
</organism>
<sequence>MNNGFPIGKFFIILSLMFIGIILINKACTDNDEKQVAHTTMKEIEAKEPIYKLSEEEEITKNPASYLKLTPKSWYLGGFGVISMQNFDIENMTNIDMKDVSIKFTYFSESKTILSTSTETVYKTIRAKSKTKVREFNAGFVNQQTASCQLEIVNAVPIVIYK</sequence>
<accession>A0ABN8EU04</accession>
<evidence type="ECO:0008006" key="4">
    <source>
        <dbReference type="Google" id="ProtNLM"/>
    </source>
</evidence>
<evidence type="ECO:0000313" key="2">
    <source>
        <dbReference type="EMBL" id="CAH0996535.1"/>
    </source>
</evidence>
<proteinExistence type="predicted"/>
<comment type="caution">
    <text evidence="2">The sequence shown here is derived from an EMBL/GenBank/DDBJ whole genome shotgun (WGS) entry which is preliminary data.</text>
</comment>
<keyword evidence="1" id="KW-1133">Transmembrane helix</keyword>